<evidence type="ECO:0000313" key="2">
    <source>
        <dbReference type="EMBL" id="GAA4692747.1"/>
    </source>
</evidence>
<gene>
    <name evidence="2" type="ORF">GCM10023226_33370</name>
</gene>
<comment type="caution">
    <text evidence="2">The sequence shown here is derived from an EMBL/GenBank/DDBJ whole genome shotgun (WGS) entry which is preliminary data.</text>
</comment>
<dbReference type="SUPFAM" id="SSF51735">
    <property type="entry name" value="NAD(P)-binding Rossmann-fold domains"/>
    <property type="match status" value="1"/>
</dbReference>
<organism evidence="2 3">
    <name type="scientific">Nocardioides nanhaiensis</name>
    <dbReference type="NCBI Taxonomy" id="1476871"/>
    <lineage>
        <taxon>Bacteria</taxon>
        <taxon>Bacillati</taxon>
        <taxon>Actinomycetota</taxon>
        <taxon>Actinomycetes</taxon>
        <taxon>Propionibacteriales</taxon>
        <taxon>Nocardioidaceae</taxon>
        <taxon>Nocardioides</taxon>
    </lineage>
</organism>
<dbReference type="InterPro" id="IPR036291">
    <property type="entry name" value="NAD(P)-bd_dom_sf"/>
</dbReference>
<dbReference type="Proteomes" id="UP001500621">
    <property type="component" value="Unassembled WGS sequence"/>
</dbReference>
<protein>
    <recommendedName>
        <fullName evidence="1">2,4-diaminopentanoate dehydrogenase C-terminal domain-containing protein</fullName>
    </recommendedName>
</protein>
<dbReference type="EMBL" id="BAABIM010000003">
    <property type="protein sequence ID" value="GAA4692747.1"/>
    <property type="molecule type" value="Genomic_DNA"/>
</dbReference>
<name>A0ABP8WPD1_9ACTN</name>
<evidence type="ECO:0000259" key="1">
    <source>
        <dbReference type="Pfam" id="PF19328"/>
    </source>
</evidence>
<accession>A0ABP8WPD1</accession>
<dbReference type="Gene3D" id="3.40.50.720">
    <property type="entry name" value="NAD(P)-binding Rossmann-like Domain"/>
    <property type="match status" value="1"/>
</dbReference>
<proteinExistence type="predicted"/>
<keyword evidence="3" id="KW-1185">Reference proteome</keyword>
<sequence>MLAHPELELVGCWVRSEAKHGLDVGEIVGTPEPVGVRATTSVAEILALEPDCVIYAPLVADTGEVLTLLRAGINVVTPVAWIYPGERQRARLEEACLAGGASLHGTGVNPGGVPDLHPLVFSALTSAVTFVRGEEFSDIRTYDAPDVVRHVMCFGATPQEARSGPMLDLLSAGFERSVRMCLEVLGFSPAATVRRALDLAVATAPIDSPIGVVEPGQVAGQRFCWEGLVGEQVVVRVAVNWLMGEDHLEPAWTFGPEGERFEVEVRGDPDTFVTIRGWQPPSIAEGLRRNPGVVVTAMHCVNSVPAVCAAPPGVRTYVDLPLVHGRAHPDLA</sequence>
<dbReference type="Pfam" id="PF19328">
    <property type="entry name" value="DAP_DH_C"/>
    <property type="match status" value="1"/>
</dbReference>
<reference evidence="3" key="1">
    <citation type="journal article" date="2019" name="Int. J. Syst. Evol. Microbiol.">
        <title>The Global Catalogue of Microorganisms (GCM) 10K type strain sequencing project: providing services to taxonomists for standard genome sequencing and annotation.</title>
        <authorList>
            <consortium name="The Broad Institute Genomics Platform"/>
            <consortium name="The Broad Institute Genome Sequencing Center for Infectious Disease"/>
            <person name="Wu L."/>
            <person name="Ma J."/>
        </authorList>
    </citation>
    <scope>NUCLEOTIDE SEQUENCE [LARGE SCALE GENOMIC DNA]</scope>
    <source>
        <strain evidence="3">JCM 18127</strain>
    </source>
</reference>
<dbReference type="InterPro" id="IPR045760">
    <property type="entry name" value="DAP_DH_C"/>
</dbReference>
<feature type="domain" description="2,4-diaminopentanoate dehydrogenase C-terminal" evidence="1">
    <location>
        <begin position="172"/>
        <end position="324"/>
    </location>
</feature>
<evidence type="ECO:0000313" key="3">
    <source>
        <dbReference type="Proteomes" id="UP001500621"/>
    </source>
</evidence>